<evidence type="ECO:0000313" key="3">
    <source>
        <dbReference type="EMBL" id="KND03387.1"/>
    </source>
</evidence>
<keyword evidence="2" id="KW-1133">Transmembrane helix</keyword>
<dbReference type="EMBL" id="KQ257451">
    <property type="protein sequence ID" value="KND03387.1"/>
    <property type="molecule type" value="Genomic_DNA"/>
</dbReference>
<dbReference type="GeneID" id="27684577"/>
<accession>A0A0L0HQJ9</accession>
<dbReference type="InParanoid" id="A0A0L0HQJ9"/>
<dbReference type="RefSeq" id="XP_016611426.1">
    <property type="nucleotide sequence ID" value="XM_016749204.1"/>
</dbReference>
<evidence type="ECO:0000313" key="4">
    <source>
        <dbReference type="Proteomes" id="UP000053201"/>
    </source>
</evidence>
<dbReference type="VEuPathDB" id="FungiDB:SPPG_00876"/>
<evidence type="ECO:0000256" key="1">
    <source>
        <dbReference type="SAM" id="MobiDB-lite"/>
    </source>
</evidence>
<organism evidence="3 4">
    <name type="scientific">Spizellomyces punctatus (strain DAOM BR117)</name>
    <dbReference type="NCBI Taxonomy" id="645134"/>
    <lineage>
        <taxon>Eukaryota</taxon>
        <taxon>Fungi</taxon>
        <taxon>Fungi incertae sedis</taxon>
        <taxon>Chytridiomycota</taxon>
        <taxon>Chytridiomycota incertae sedis</taxon>
        <taxon>Chytridiomycetes</taxon>
        <taxon>Spizellomycetales</taxon>
        <taxon>Spizellomycetaceae</taxon>
        <taxon>Spizellomyces</taxon>
    </lineage>
</organism>
<feature type="compositionally biased region" description="Acidic residues" evidence="1">
    <location>
        <begin position="72"/>
        <end position="86"/>
    </location>
</feature>
<feature type="region of interest" description="Disordered" evidence="1">
    <location>
        <begin position="32"/>
        <end position="104"/>
    </location>
</feature>
<proteinExistence type="predicted"/>
<dbReference type="Proteomes" id="UP000053201">
    <property type="component" value="Unassembled WGS sequence"/>
</dbReference>
<feature type="compositionally biased region" description="Polar residues" evidence="1">
    <location>
        <begin position="42"/>
        <end position="51"/>
    </location>
</feature>
<dbReference type="AlphaFoldDB" id="A0A0L0HQJ9"/>
<keyword evidence="2" id="KW-0472">Membrane</keyword>
<gene>
    <name evidence="3" type="ORF">SPPG_00876</name>
</gene>
<keyword evidence="4" id="KW-1185">Reference proteome</keyword>
<evidence type="ECO:0000256" key="2">
    <source>
        <dbReference type="SAM" id="Phobius"/>
    </source>
</evidence>
<name>A0A0L0HQJ9_SPIPD</name>
<reference evidence="3 4" key="1">
    <citation type="submission" date="2009-08" db="EMBL/GenBank/DDBJ databases">
        <title>The Genome Sequence of Spizellomyces punctatus strain DAOM BR117.</title>
        <authorList>
            <consortium name="The Broad Institute Genome Sequencing Platform"/>
            <person name="Russ C."/>
            <person name="Cuomo C."/>
            <person name="Shea T."/>
            <person name="Young S.K."/>
            <person name="Zeng Q."/>
            <person name="Koehrsen M."/>
            <person name="Haas B."/>
            <person name="Borodovsky M."/>
            <person name="Guigo R."/>
            <person name="Alvarado L."/>
            <person name="Berlin A."/>
            <person name="Bochicchio J."/>
            <person name="Borenstein D."/>
            <person name="Chapman S."/>
            <person name="Chen Z."/>
            <person name="Engels R."/>
            <person name="Freedman E."/>
            <person name="Gellesch M."/>
            <person name="Goldberg J."/>
            <person name="Griggs A."/>
            <person name="Gujja S."/>
            <person name="Heiman D."/>
            <person name="Hepburn T."/>
            <person name="Howarth C."/>
            <person name="Jen D."/>
            <person name="Larson L."/>
            <person name="Lewis B."/>
            <person name="Mehta T."/>
            <person name="Park D."/>
            <person name="Pearson M."/>
            <person name="Roberts A."/>
            <person name="Saif S."/>
            <person name="Shenoy N."/>
            <person name="Sisk P."/>
            <person name="Stolte C."/>
            <person name="Sykes S."/>
            <person name="Thomson T."/>
            <person name="Walk T."/>
            <person name="White J."/>
            <person name="Yandava C."/>
            <person name="Burger G."/>
            <person name="Gray M.W."/>
            <person name="Holland P.W.H."/>
            <person name="King N."/>
            <person name="Lang F.B.F."/>
            <person name="Roger A.J."/>
            <person name="Ruiz-Trillo I."/>
            <person name="Lander E."/>
            <person name="Nusbaum C."/>
        </authorList>
    </citation>
    <scope>NUCLEOTIDE SEQUENCE [LARGE SCALE GENOMIC DNA]</scope>
    <source>
        <strain evidence="3 4">DAOM BR117</strain>
    </source>
</reference>
<feature type="transmembrane region" description="Helical" evidence="2">
    <location>
        <begin position="155"/>
        <end position="176"/>
    </location>
</feature>
<keyword evidence="2" id="KW-0812">Transmembrane</keyword>
<dbReference type="OrthoDB" id="415460at2759"/>
<protein>
    <submittedName>
        <fullName evidence="3">Uncharacterized protein</fullName>
    </submittedName>
</protein>
<sequence>MVLLRSNQRHNSVSLGRSASLGSLQDGRNWKLEKVDVPKPPSISTANVTTTRNRRLSNPPSPHPSDYQFNPELDDYDDDLMEDSDSSDERENAHASDPPVRRRLSAVAIPITRSPTSTSSTSSNSSMSHMTWRQKIQHILHDRKHSLIGRTLRRIFTGALLISVVTMCLGTVDAILKDTTAIRAVYGVEAACLVVVC</sequence>